<feature type="non-terminal residue" evidence="2">
    <location>
        <position position="1"/>
    </location>
</feature>
<comment type="caution">
    <text evidence="2">The sequence shown here is derived from an EMBL/GenBank/DDBJ whole genome shotgun (WGS) entry which is preliminary data.</text>
</comment>
<dbReference type="InterPro" id="IPR002156">
    <property type="entry name" value="RNaseH_domain"/>
</dbReference>
<protein>
    <recommendedName>
        <fullName evidence="1">RNase H type-1 domain-containing protein</fullName>
    </recommendedName>
</protein>
<sequence>RLARQFQCSNLVLEVDCLSLIHKLKVAETLQTEIETICRSIRRLLVESGTRIWQHVKRNQNVAAHVMAHSETNWDSSLVWVDRPPIFFIDQLRLDAVTMSCD</sequence>
<dbReference type="AlphaFoldDB" id="A0AAV0Q2F8"/>
<feature type="domain" description="RNase H type-1" evidence="1">
    <location>
        <begin position="2"/>
        <end position="69"/>
    </location>
</feature>
<gene>
    <name evidence="2" type="ORF">LITE_LOCUS41176</name>
</gene>
<evidence type="ECO:0000313" key="2">
    <source>
        <dbReference type="EMBL" id="CAI0513911.1"/>
    </source>
</evidence>
<dbReference type="Pfam" id="PF13456">
    <property type="entry name" value="RVT_3"/>
    <property type="match status" value="1"/>
</dbReference>
<evidence type="ECO:0000259" key="1">
    <source>
        <dbReference type="Pfam" id="PF13456"/>
    </source>
</evidence>
<dbReference type="GO" id="GO:0003676">
    <property type="term" value="F:nucleic acid binding"/>
    <property type="evidence" value="ECO:0007669"/>
    <property type="project" value="InterPro"/>
</dbReference>
<dbReference type="PANTHER" id="PTHR47723:SF24">
    <property type="entry name" value="RNASE H TYPE-1 DOMAIN-CONTAINING PROTEIN"/>
    <property type="match status" value="1"/>
</dbReference>
<dbReference type="GO" id="GO:0004523">
    <property type="term" value="F:RNA-DNA hybrid ribonuclease activity"/>
    <property type="evidence" value="ECO:0007669"/>
    <property type="project" value="InterPro"/>
</dbReference>
<evidence type="ECO:0000313" key="3">
    <source>
        <dbReference type="Proteomes" id="UP001154282"/>
    </source>
</evidence>
<dbReference type="PANTHER" id="PTHR47723">
    <property type="entry name" value="OS05G0353850 PROTEIN"/>
    <property type="match status" value="1"/>
</dbReference>
<dbReference type="EMBL" id="CAMGYJ010000009">
    <property type="protein sequence ID" value="CAI0513911.1"/>
    <property type="molecule type" value="Genomic_DNA"/>
</dbReference>
<proteinExistence type="predicted"/>
<reference evidence="2" key="1">
    <citation type="submission" date="2022-08" db="EMBL/GenBank/DDBJ databases">
        <authorList>
            <person name="Gutierrez-Valencia J."/>
        </authorList>
    </citation>
    <scope>NUCLEOTIDE SEQUENCE</scope>
</reference>
<accession>A0AAV0Q2F8</accession>
<keyword evidence="3" id="KW-1185">Reference proteome</keyword>
<dbReference type="InterPro" id="IPR053151">
    <property type="entry name" value="RNase_H-like"/>
</dbReference>
<organism evidence="2 3">
    <name type="scientific">Linum tenue</name>
    <dbReference type="NCBI Taxonomy" id="586396"/>
    <lineage>
        <taxon>Eukaryota</taxon>
        <taxon>Viridiplantae</taxon>
        <taxon>Streptophyta</taxon>
        <taxon>Embryophyta</taxon>
        <taxon>Tracheophyta</taxon>
        <taxon>Spermatophyta</taxon>
        <taxon>Magnoliopsida</taxon>
        <taxon>eudicotyledons</taxon>
        <taxon>Gunneridae</taxon>
        <taxon>Pentapetalae</taxon>
        <taxon>rosids</taxon>
        <taxon>fabids</taxon>
        <taxon>Malpighiales</taxon>
        <taxon>Linaceae</taxon>
        <taxon>Linum</taxon>
    </lineage>
</organism>
<dbReference type="Proteomes" id="UP001154282">
    <property type="component" value="Unassembled WGS sequence"/>
</dbReference>
<name>A0AAV0Q2F8_9ROSI</name>